<feature type="transmembrane region" description="Helical" evidence="9">
    <location>
        <begin position="366"/>
        <end position="387"/>
    </location>
</feature>
<keyword evidence="11" id="KW-1185">Reference proteome</keyword>
<keyword evidence="3 9" id="KW-0812">Transmembrane</keyword>
<evidence type="ECO:0000313" key="10">
    <source>
        <dbReference type="EMBL" id="KAK4123548.1"/>
    </source>
</evidence>
<dbReference type="GO" id="GO:0016020">
    <property type="term" value="C:membrane"/>
    <property type="evidence" value="ECO:0007669"/>
    <property type="project" value="UniProtKB-SubCell"/>
</dbReference>
<accession>A0AAN6Z3I9</accession>
<evidence type="ECO:0000256" key="6">
    <source>
        <dbReference type="ARBA" id="ARBA00023128"/>
    </source>
</evidence>
<dbReference type="Pfam" id="PF07798">
    <property type="entry name" value="CCDC90-like"/>
    <property type="match status" value="1"/>
</dbReference>
<feature type="compositionally biased region" description="Low complexity" evidence="8">
    <location>
        <begin position="181"/>
        <end position="194"/>
    </location>
</feature>
<proteinExistence type="predicted"/>
<dbReference type="GeneID" id="87829654"/>
<evidence type="ECO:0000256" key="1">
    <source>
        <dbReference type="ARBA" id="ARBA00004173"/>
    </source>
</evidence>
<evidence type="ECO:0000256" key="3">
    <source>
        <dbReference type="ARBA" id="ARBA00022692"/>
    </source>
</evidence>
<keyword evidence="4 9" id="KW-1133">Transmembrane helix</keyword>
<evidence type="ECO:0000256" key="9">
    <source>
        <dbReference type="SAM" id="Phobius"/>
    </source>
</evidence>
<evidence type="ECO:0000256" key="2">
    <source>
        <dbReference type="ARBA" id="ARBA00004370"/>
    </source>
</evidence>
<dbReference type="AlphaFoldDB" id="A0AAN6Z3I9"/>
<dbReference type="EMBL" id="MU853228">
    <property type="protein sequence ID" value="KAK4123548.1"/>
    <property type="molecule type" value="Genomic_DNA"/>
</dbReference>
<dbReference type="RefSeq" id="XP_062647319.1">
    <property type="nucleotide sequence ID" value="XM_062792885.1"/>
</dbReference>
<dbReference type="PANTHER" id="PTHR14360:SF12">
    <property type="entry name" value="MOZ PROTEIN REPRESENTS A CHROMATIN-ASSOCIATED ACETYLTRANSFERASE"/>
    <property type="match status" value="1"/>
</dbReference>
<feature type="compositionally biased region" description="Polar residues" evidence="8">
    <location>
        <begin position="38"/>
        <end position="58"/>
    </location>
</feature>
<feature type="region of interest" description="Disordered" evidence="8">
    <location>
        <begin position="15"/>
        <end position="205"/>
    </location>
</feature>
<keyword evidence="7 9" id="KW-0472">Membrane</keyword>
<keyword evidence="5" id="KW-0175">Coiled coil</keyword>
<feature type="region of interest" description="Disordered" evidence="8">
    <location>
        <begin position="406"/>
        <end position="431"/>
    </location>
</feature>
<keyword evidence="6" id="KW-0496">Mitochondrion</keyword>
<evidence type="ECO:0000256" key="7">
    <source>
        <dbReference type="ARBA" id="ARBA00023136"/>
    </source>
</evidence>
<evidence type="ECO:0000313" key="11">
    <source>
        <dbReference type="Proteomes" id="UP001302602"/>
    </source>
</evidence>
<feature type="compositionally biased region" description="Polar residues" evidence="8">
    <location>
        <begin position="112"/>
        <end position="122"/>
    </location>
</feature>
<sequence>MAANRLTFLYPHLFRGGGRWTDPAASQAVRSSRRKQPSARSPTSLCGQHATPYTTPSARRQAVFAKRAGKGIEPLSLDGSKSQSKGEGGKPEGQDPAQATTQPTPTTPPPSGNGSRQSTSPPQFDLPQTIELPPPGDIDPVTQTKKGSPMDEILHIGPPPDSLPPPPPTIVAAELPRDSSNKSSTGTGTDTDTSPFKNTKPPHLTPPPYIHHFDSYTLVKQLTAGGYTLPQAILAMKAIRTILASNLDVAQAGLVSKADVENETYLFRAACSELSAEVRNNRRVADEQLRQQRTLLQHEVDILAQRLNQELLTLNDSVRGMFNDRRMAVREEQKAVESRIQQINYKISVTLNSDARSDIEGLRWVLIRRSVLGIIFMAVLTLSTIRYTTYMGRKRQKEAERLAKEAEELKKNDGRSDLSPGPDAAEILAAN</sequence>
<comment type="caution">
    <text evidence="10">The sequence shown here is derived from an EMBL/GenBank/DDBJ whole genome shotgun (WGS) entry which is preliminary data.</text>
</comment>
<comment type="subcellular location">
    <subcellularLocation>
        <location evidence="2">Membrane</location>
    </subcellularLocation>
    <subcellularLocation>
        <location evidence="1">Mitochondrion</location>
    </subcellularLocation>
</comment>
<dbReference type="InterPro" id="IPR024461">
    <property type="entry name" value="CCDC90-like"/>
</dbReference>
<dbReference type="Gene3D" id="1.20.5.340">
    <property type="match status" value="1"/>
</dbReference>
<feature type="compositionally biased region" description="Pro residues" evidence="8">
    <location>
        <begin position="157"/>
        <end position="169"/>
    </location>
</feature>
<reference evidence="10" key="2">
    <citation type="submission" date="2023-05" db="EMBL/GenBank/DDBJ databases">
        <authorList>
            <consortium name="Lawrence Berkeley National Laboratory"/>
            <person name="Steindorff A."/>
            <person name="Hensen N."/>
            <person name="Bonometti L."/>
            <person name="Westerberg I."/>
            <person name="Brannstrom I.O."/>
            <person name="Guillou S."/>
            <person name="Cros-Aarteil S."/>
            <person name="Calhoun S."/>
            <person name="Haridas S."/>
            <person name="Kuo A."/>
            <person name="Mondo S."/>
            <person name="Pangilinan J."/>
            <person name="Riley R."/>
            <person name="Labutti K."/>
            <person name="Andreopoulos B."/>
            <person name="Lipzen A."/>
            <person name="Chen C."/>
            <person name="Yanf M."/>
            <person name="Daum C."/>
            <person name="Ng V."/>
            <person name="Clum A."/>
            <person name="Ohm R."/>
            <person name="Martin F."/>
            <person name="Silar P."/>
            <person name="Natvig D."/>
            <person name="Lalanne C."/>
            <person name="Gautier V."/>
            <person name="Ament-Velasquez S.L."/>
            <person name="Kruys A."/>
            <person name="Hutchinson M.I."/>
            <person name="Powell A.J."/>
            <person name="Barry K."/>
            <person name="Miller A.N."/>
            <person name="Grigoriev I.V."/>
            <person name="Debuchy R."/>
            <person name="Gladieux P."/>
            <person name="Thoren M.H."/>
            <person name="Johannesson H."/>
        </authorList>
    </citation>
    <scope>NUCLEOTIDE SEQUENCE</scope>
    <source>
        <strain evidence="10">CBS 731.68</strain>
    </source>
</reference>
<reference evidence="10" key="1">
    <citation type="journal article" date="2023" name="Mol. Phylogenet. Evol.">
        <title>Genome-scale phylogeny and comparative genomics of the fungal order Sordariales.</title>
        <authorList>
            <person name="Hensen N."/>
            <person name="Bonometti L."/>
            <person name="Westerberg I."/>
            <person name="Brannstrom I.O."/>
            <person name="Guillou S."/>
            <person name="Cros-Aarteil S."/>
            <person name="Calhoun S."/>
            <person name="Haridas S."/>
            <person name="Kuo A."/>
            <person name="Mondo S."/>
            <person name="Pangilinan J."/>
            <person name="Riley R."/>
            <person name="LaButti K."/>
            <person name="Andreopoulos B."/>
            <person name="Lipzen A."/>
            <person name="Chen C."/>
            <person name="Yan M."/>
            <person name="Daum C."/>
            <person name="Ng V."/>
            <person name="Clum A."/>
            <person name="Steindorff A."/>
            <person name="Ohm R.A."/>
            <person name="Martin F."/>
            <person name="Silar P."/>
            <person name="Natvig D.O."/>
            <person name="Lalanne C."/>
            <person name="Gautier V."/>
            <person name="Ament-Velasquez S.L."/>
            <person name="Kruys A."/>
            <person name="Hutchinson M.I."/>
            <person name="Powell A.J."/>
            <person name="Barry K."/>
            <person name="Miller A.N."/>
            <person name="Grigoriev I.V."/>
            <person name="Debuchy R."/>
            <person name="Gladieux P."/>
            <person name="Hiltunen Thoren M."/>
            <person name="Johannesson H."/>
        </authorList>
    </citation>
    <scope>NUCLEOTIDE SEQUENCE</scope>
    <source>
        <strain evidence="10">CBS 731.68</strain>
    </source>
</reference>
<gene>
    <name evidence="10" type="ORF">N657DRAFT_645118</name>
</gene>
<dbReference type="GO" id="GO:0005739">
    <property type="term" value="C:mitochondrion"/>
    <property type="evidence" value="ECO:0007669"/>
    <property type="project" value="UniProtKB-SubCell"/>
</dbReference>
<feature type="compositionally biased region" description="Basic and acidic residues" evidence="8">
    <location>
        <begin position="406"/>
        <end position="416"/>
    </location>
</feature>
<name>A0AAN6Z3I9_9PEZI</name>
<evidence type="ECO:0008006" key="12">
    <source>
        <dbReference type="Google" id="ProtNLM"/>
    </source>
</evidence>
<evidence type="ECO:0000256" key="5">
    <source>
        <dbReference type="ARBA" id="ARBA00023054"/>
    </source>
</evidence>
<evidence type="ECO:0000256" key="4">
    <source>
        <dbReference type="ARBA" id="ARBA00022989"/>
    </source>
</evidence>
<protein>
    <recommendedName>
        <fullName evidence="12">MOZ protein represents a chromatin-associated acetyltransferase</fullName>
    </recommendedName>
</protein>
<feature type="compositionally biased region" description="Low complexity" evidence="8">
    <location>
        <begin position="94"/>
        <end position="104"/>
    </location>
</feature>
<dbReference type="Proteomes" id="UP001302602">
    <property type="component" value="Unassembled WGS sequence"/>
</dbReference>
<organism evidence="10 11">
    <name type="scientific">Parathielavia appendiculata</name>
    <dbReference type="NCBI Taxonomy" id="2587402"/>
    <lineage>
        <taxon>Eukaryota</taxon>
        <taxon>Fungi</taxon>
        <taxon>Dikarya</taxon>
        <taxon>Ascomycota</taxon>
        <taxon>Pezizomycotina</taxon>
        <taxon>Sordariomycetes</taxon>
        <taxon>Sordariomycetidae</taxon>
        <taxon>Sordariales</taxon>
        <taxon>Chaetomiaceae</taxon>
        <taxon>Parathielavia</taxon>
    </lineage>
</organism>
<evidence type="ECO:0000256" key="8">
    <source>
        <dbReference type="SAM" id="MobiDB-lite"/>
    </source>
</evidence>
<dbReference type="PANTHER" id="PTHR14360">
    <property type="entry name" value="PROTEIN FMP32, MITOCHONDRIAL"/>
    <property type="match status" value="1"/>
</dbReference>